<name>A0AA35YSV3_LACSI</name>
<feature type="region of interest" description="Disordered" evidence="1">
    <location>
        <begin position="38"/>
        <end position="62"/>
    </location>
</feature>
<dbReference type="Proteomes" id="UP001177003">
    <property type="component" value="Chromosome 4"/>
</dbReference>
<sequence length="131" mass="15338">MQIQEILNKLKGIHALEVKLAIQQLLIKVKKLNLVPSADLSRPSSSRRTGSPRQSKNTKFLPPYGTRYIKKELSVGLNHFELERGYWVLISLDLNRRLNELQIDEFRLVKPKILKEVEKFYNGSSYHYEED</sequence>
<evidence type="ECO:0000256" key="1">
    <source>
        <dbReference type="SAM" id="MobiDB-lite"/>
    </source>
</evidence>
<reference evidence="2" key="1">
    <citation type="submission" date="2023-04" db="EMBL/GenBank/DDBJ databases">
        <authorList>
            <person name="Vijverberg K."/>
            <person name="Xiong W."/>
            <person name="Schranz E."/>
        </authorList>
    </citation>
    <scope>NUCLEOTIDE SEQUENCE</scope>
</reference>
<feature type="compositionally biased region" description="Low complexity" evidence="1">
    <location>
        <begin position="41"/>
        <end position="55"/>
    </location>
</feature>
<dbReference type="AlphaFoldDB" id="A0AA35YSV3"/>
<accession>A0AA35YSV3</accession>
<dbReference type="EMBL" id="OX465080">
    <property type="protein sequence ID" value="CAI9279423.1"/>
    <property type="molecule type" value="Genomic_DNA"/>
</dbReference>
<keyword evidence="3" id="KW-1185">Reference proteome</keyword>
<organism evidence="2 3">
    <name type="scientific">Lactuca saligna</name>
    <name type="common">Willowleaf lettuce</name>
    <dbReference type="NCBI Taxonomy" id="75948"/>
    <lineage>
        <taxon>Eukaryota</taxon>
        <taxon>Viridiplantae</taxon>
        <taxon>Streptophyta</taxon>
        <taxon>Embryophyta</taxon>
        <taxon>Tracheophyta</taxon>
        <taxon>Spermatophyta</taxon>
        <taxon>Magnoliopsida</taxon>
        <taxon>eudicotyledons</taxon>
        <taxon>Gunneridae</taxon>
        <taxon>Pentapetalae</taxon>
        <taxon>asterids</taxon>
        <taxon>campanulids</taxon>
        <taxon>Asterales</taxon>
        <taxon>Asteraceae</taxon>
        <taxon>Cichorioideae</taxon>
        <taxon>Cichorieae</taxon>
        <taxon>Lactucinae</taxon>
        <taxon>Lactuca</taxon>
    </lineage>
</organism>
<evidence type="ECO:0000313" key="3">
    <source>
        <dbReference type="Proteomes" id="UP001177003"/>
    </source>
</evidence>
<protein>
    <submittedName>
        <fullName evidence="2">Uncharacterized protein</fullName>
    </submittedName>
</protein>
<proteinExistence type="predicted"/>
<evidence type="ECO:0000313" key="2">
    <source>
        <dbReference type="EMBL" id="CAI9279423.1"/>
    </source>
</evidence>
<gene>
    <name evidence="2" type="ORF">LSALG_LOCUS19223</name>
</gene>